<dbReference type="GO" id="GO:0016787">
    <property type="term" value="F:hydrolase activity"/>
    <property type="evidence" value="ECO:0007669"/>
    <property type="project" value="UniProtKB-KW"/>
</dbReference>
<dbReference type="InterPro" id="IPR009081">
    <property type="entry name" value="PP-bd_ACP"/>
</dbReference>
<sequence>SLARRLAGLAEAEREKAVLDLVRGQAAAVLGFPDAEAVGATRGFLEQGFDSLTAVELRNRLNAASGLRLAPTLLFDHPTPELVARQLLAQLAGSVAAEGGAVSDAARAEAAGAEPSAVFGAMMREAGQLGKQEEFTRLLMDVSRFRPSFASAAELDKAPALVRLSRGETGPALVCFSSILSIGGPHQYARFAAGFRGHRDVWALGNPGFVAGERLPANPEAVIEAQAEAVLRETDGAPFVLLGHSSGGLLAHEVAARLESTGVFPDAVVLLDIYSHDRDAAVALQPGLSAGMDERSAGQVPVDDTRLLAMGAYFRLFGQWRPKEVKTPTLLVRAGERLFDWSRDGDWRSYWQLPHTALDVPGNHFTMMEEHAGTTARAVADWLS</sequence>
<dbReference type="Proteomes" id="UP000720508">
    <property type="component" value="Unassembled WGS sequence"/>
</dbReference>
<dbReference type="InterPro" id="IPR001031">
    <property type="entry name" value="Thioesterase"/>
</dbReference>
<keyword evidence="2" id="KW-0511">Multifunctional enzyme</keyword>
<evidence type="ECO:0000256" key="2">
    <source>
        <dbReference type="ARBA" id="ARBA00023268"/>
    </source>
</evidence>
<accession>A0ABS6CEM7</accession>
<proteinExistence type="predicted"/>
<evidence type="ECO:0000256" key="1">
    <source>
        <dbReference type="ARBA" id="ARBA00022679"/>
    </source>
</evidence>
<dbReference type="PANTHER" id="PTHR43775">
    <property type="entry name" value="FATTY ACID SYNTHASE"/>
    <property type="match status" value="1"/>
</dbReference>
<dbReference type="InterPro" id="IPR020802">
    <property type="entry name" value="TesA-like"/>
</dbReference>
<evidence type="ECO:0000259" key="3">
    <source>
        <dbReference type="PROSITE" id="PS50075"/>
    </source>
</evidence>
<feature type="domain" description="Carrier" evidence="3">
    <location>
        <begin position="16"/>
        <end position="91"/>
    </location>
</feature>
<dbReference type="RefSeq" id="WP_216342475.1">
    <property type="nucleotide sequence ID" value="NZ_JAHLEM010000154.1"/>
</dbReference>
<dbReference type="SMART" id="SM00823">
    <property type="entry name" value="PKS_PP"/>
    <property type="match status" value="1"/>
</dbReference>
<comment type="caution">
    <text evidence="4">The sequence shown here is derived from an EMBL/GenBank/DDBJ whole genome shotgun (WGS) entry which is preliminary data.</text>
</comment>
<name>A0ABS6CEM7_9ACTN</name>
<evidence type="ECO:0000313" key="5">
    <source>
        <dbReference type="Proteomes" id="UP000720508"/>
    </source>
</evidence>
<reference evidence="4 5" key="1">
    <citation type="submission" date="2021-06" db="EMBL/GenBank/DDBJ databases">
        <authorList>
            <person name="Pan X."/>
        </authorList>
    </citation>
    <scope>NUCLEOTIDE SEQUENCE [LARGE SCALE GENOMIC DNA]</scope>
    <source>
        <strain evidence="4 5">4503</strain>
    </source>
</reference>
<dbReference type="Pfam" id="PF00975">
    <property type="entry name" value="Thioesterase"/>
    <property type="match status" value="1"/>
</dbReference>
<dbReference type="InterPro" id="IPR020806">
    <property type="entry name" value="PKS_PP-bd"/>
</dbReference>
<dbReference type="InterPro" id="IPR050091">
    <property type="entry name" value="PKS_NRPS_Biosynth_Enz"/>
</dbReference>
<evidence type="ECO:0000313" key="4">
    <source>
        <dbReference type="EMBL" id="MBU3865374.1"/>
    </source>
</evidence>
<dbReference type="Pfam" id="PF00550">
    <property type="entry name" value="PP-binding"/>
    <property type="match status" value="1"/>
</dbReference>
<protein>
    <submittedName>
        <fullName evidence="4">Alpha/beta fold hydrolase</fullName>
    </submittedName>
</protein>
<keyword evidence="1" id="KW-0808">Transferase</keyword>
<organism evidence="4 5">
    <name type="scientific">Streptomyces niphimycinicus</name>
    <dbReference type="NCBI Taxonomy" id="2842201"/>
    <lineage>
        <taxon>Bacteria</taxon>
        <taxon>Bacillati</taxon>
        <taxon>Actinomycetota</taxon>
        <taxon>Actinomycetes</taxon>
        <taxon>Kitasatosporales</taxon>
        <taxon>Streptomycetaceae</taxon>
        <taxon>Streptomyces</taxon>
    </lineage>
</organism>
<dbReference type="PROSITE" id="PS50075">
    <property type="entry name" value="CARRIER"/>
    <property type="match status" value="1"/>
</dbReference>
<gene>
    <name evidence="4" type="ORF">KN815_15235</name>
</gene>
<dbReference type="SMART" id="SM01294">
    <property type="entry name" value="PKS_PP_betabranch"/>
    <property type="match status" value="1"/>
</dbReference>
<keyword evidence="4" id="KW-0378">Hydrolase</keyword>
<dbReference type="EMBL" id="JAHLEM010000154">
    <property type="protein sequence ID" value="MBU3865374.1"/>
    <property type="molecule type" value="Genomic_DNA"/>
</dbReference>
<dbReference type="SMART" id="SM00824">
    <property type="entry name" value="PKS_TE"/>
    <property type="match status" value="1"/>
</dbReference>
<feature type="non-terminal residue" evidence="4">
    <location>
        <position position="1"/>
    </location>
</feature>
<keyword evidence="5" id="KW-1185">Reference proteome</keyword>
<dbReference type="PANTHER" id="PTHR43775:SF51">
    <property type="entry name" value="INACTIVE PHENOLPHTHIOCEROL SYNTHESIS POLYKETIDE SYNTHASE TYPE I PKS1-RELATED"/>
    <property type="match status" value="1"/>
</dbReference>